<accession>A0A2T8KV25</accession>
<dbReference type="Gramene" id="PVH66026">
    <property type="protein sequence ID" value="PVH66026"/>
    <property type="gene ID" value="PAHAL_1G128400"/>
</dbReference>
<feature type="region of interest" description="Disordered" evidence="1">
    <location>
        <begin position="109"/>
        <end position="132"/>
    </location>
</feature>
<proteinExistence type="predicted"/>
<name>A0A2T8KV25_9POAL</name>
<dbReference type="InterPro" id="IPR053253">
    <property type="entry name" value="Sex_diff_modulator"/>
</dbReference>
<dbReference type="PANTHER" id="PTHR33087">
    <property type="entry name" value="OS07G0539200 PROTEIN"/>
    <property type="match status" value="1"/>
</dbReference>
<gene>
    <name evidence="2" type="ORF">PAHAL_1G128400</name>
</gene>
<dbReference type="Proteomes" id="UP000243499">
    <property type="component" value="Chromosome 1"/>
</dbReference>
<evidence type="ECO:0000256" key="1">
    <source>
        <dbReference type="SAM" id="MobiDB-lite"/>
    </source>
</evidence>
<dbReference type="PANTHER" id="PTHR33087:SF51">
    <property type="entry name" value="CCHC-TYPE DOMAIN-CONTAINING PROTEIN"/>
    <property type="match status" value="1"/>
</dbReference>
<evidence type="ECO:0000313" key="2">
    <source>
        <dbReference type="EMBL" id="PVH66026.1"/>
    </source>
</evidence>
<reference evidence="2" key="1">
    <citation type="submission" date="2018-04" db="EMBL/GenBank/DDBJ databases">
        <title>WGS assembly of Panicum hallii.</title>
        <authorList>
            <person name="Lovell J."/>
            <person name="Jenkins J."/>
            <person name="Lowry D."/>
            <person name="Mamidi S."/>
            <person name="Sreedasyam A."/>
            <person name="Weng X."/>
            <person name="Barry K."/>
            <person name="Bonette J."/>
            <person name="Campitelli B."/>
            <person name="Daum C."/>
            <person name="Gordon S."/>
            <person name="Gould B."/>
            <person name="Lipzen A."/>
            <person name="Macqueen A."/>
            <person name="Palacio-Mejia J."/>
            <person name="Plott C."/>
            <person name="Shakirov E."/>
            <person name="Shu S."/>
            <person name="Yoshinaga Y."/>
            <person name="Zane M."/>
            <person name="Rokhsar D."/>
            <person name="Grimwood J."/>
            <person name="Schmutz J."/>
            <person name="Juenger T."/>
        </authorList>
    </citation>
    <scope>NUCLEOTIDE SEQUENCE [LARGE SCALE GENOMIC DNA]</scope>
    <source>
        <strain evidence="2">FIL2</strain>
    </source>
</reference>
<protein>
    <recommendedName>
        <fullName evidence="3">DUF4283 domain-containing protein</fullName>
    </recommendedName>
</protein>
<evidence type="ECO:0008006" key="3">
    <source>
        <dbReference type="Google" id="ProtNLM"/>
    </source>
</evidence>
<sequence>MRWSRFVHSSAAAFPSAVEVELRGILAHAWEPETAFQLLIDCCVPCDVHPNTAAQRDVFRLASWFSNLSSILRLIEMVIPEPEVVGVPEGQEKHSLSYPVWISARPLDGNSGAASSPPPPPPPCNKHGSIRL</sequence>
<dbReference type="EMBL" id="CM008046">
    <property type="protein sequence ID" value="PVH66026.1"/>
    <property type="molecule type" value="Genomic_DNA"/>
</dbReference>
<dbReference type="AlphaFoldDB" id="A0A2T8KV25"/>
<organism evidence="2">
    <name type="scientific">Panicum hallii</name>
    <dbReference type="NCBI Taxonomy" id="206008"/>
    <lineage>
        <taxon>Eukaryota</taxon>
        <taxon>Viridiplantae</taxon>
        <taxon>Streptophyta</taxon>
        <taxon>Embryophyta</taxon>
        <taxon>Tracheophyta</taxon>
        <taxon>Spermatophyta</taxon>
        <taxon>Magnoliopsida</taxon>
        <taxon>Liliopsida</taxon>
        <taxon>Poales</taxon>
        <taxon>Poaceae</taxon>
        <taxon>PACMAD clade</taxon>
        <taxon>Panicoideae</taxon>
        <taxon>Panicodae</taxon>
        <taxon>Paniceae</taxon>
        <taxon>Panicinae</taxon>
        <taxon>Panicum</taxon>
        <taxon>Panicum sect. Panicum</taxon>
    </lineage>
</organism>